<organism evidence="1 2">
    <name type="scientific">Trichlorobacter thiogenes</name>
    <dbReference type="NCBI Taxonomy" id="115783"/>
    <lineage>
        <taxon>Bacteria</taxon>
        <taxon>Pseudomonadati</taxon>
        <taxon>Thermodesulfobacteriota</taxon>
        <taxon>Desulfuromonadia</taxon>
        <taxon>Geobacterales</taxon>
        <taxon>Geobacteraceae</taxon>
        <taxon>Trichlorobacter</taxon>
    </lineage>
</organism>
<evidence type="ECO:0008006" key="3">
    <source>
        <dbReference type="Google" id="ProtNLM"/>
    </source>
</evidence>
<proteinExistence type="predicted"/>
<reference evidence="2" key="1">
    <citation type="submission" date="2017-02" db="EMBL/GenBank/DDBJ databases">
        <authorList>
            <person name="Varghese N."/>
            <person name="Submissions S."/>
        </authorList>
    </citation>
    <scope>NUCLEOTIDE SEQUENCE [LARGE SCALE GENOMIC DNA]</scope>
    <source>
        <strain evidence="2">ATCC BAA-34</strain>
    </source>
</reference>
<name>A0A1T4PKG1_9BACT</name>
<dbReference type="AlphaFoldDB" id="A0A1T4PKG1"/>
<evidence type="ECO:0000313" key="1">
    <source>
        <dbReference type="EMBL" id="SJZ92053.1"/>
    </source>
</evidence>
<dbReference type="Proteomes" id="UP000190102">
    <property type="component" value="Unassembled WGS sequence"/>
</dbReference>
<evidence type="ECO:0000313" key="2">
    <source>
        <dbReference type="Proteomes" id="UP000190102"/>
    </source>
</evidence>
<dbReference type="STRING" id="115783.SAMN02745119_02008"/>
<protein>
    <recommendedName>
        <fullName evidence="3">Helix-turn-helix domain-containing protein</fullName>
    </recommendedName>
</protein>
<dbReference type="OrthoDB" id="5349268at2"/>
<sequence length="66" mass="7453">MQTTTPQIQPGRLLTIKDVQLALCCGKAKAWNLVKAGHLTRVRFSARMTRFKSDELIELIEKGVLQ</sequence>
<dbReference type="RefSeq" id="WP_078790293.1">
    <property type="nucleotide sequence ID" value="NZ_FUWR01000010.1"/>
</dbReference>
<dbReference type="EMBL" id="FUWR01000010">
    <property type="protein sequence ID" value="SJZ92053.1"/>
    <property type="molecule type" value="Genomic_DNA"/>
</dbReference>
<keyword evidence="2" id="KW-1185">Reference proteome</keyword>
<accession>A0A1T4PKG1</accession>
<gene>
    <name evidence="1" type="ORF">SAMN02745119_02008</name>
</gene>